<comment type="similarity">
    <text evidence="1 4">Belongs to the universal ribosomal protein uS19 family.</text>
</comment>
<dbReference type="RefSeq" id="XP_004258178.1">
    <property type="nucleotide sequence ID" value="XM_004258130.1"/>
</dbReference>
<evidence type="ECO:0000256" key="3">
    <source>
        <dbReference type="ARBA" id="ARBA00023274"/>
    </source>
</evidence>
<dbReference type="GeneID" id="14890205"/>
<dbReference type="OrthoDB" id="10258210at2759"/>
<dbReference type="Proteomes" id="UP000014680">
    <property type="component" value="Unassembled WGS sequence"/>
</dbReference>
<dbReference type="PIRSF" id="PIRSF002144">
    <property type="entry name" value="Ribosomal_S19"/>
    <property type="match status" value="1"/>
</dbReference>
<gene>
    <name evidence="5" type="ORF">EIN_155140</name>
</gene>
<dbReference type="OMA" id="KTHCRDM"/>
<dbReference type="GO" id="GO:0022627">
    <property type="term" value="C:cytosolic small ribosomal subunit"/>
    <property type="evidence" value="ECO:0007669"/>
    <property type="project" value="TreeGrafter"/>
</dbReference>
<dbReference type="SUPFAM" id="SSF54570">
    <property type="entry name" value="Ribosomal protein S19"/>
    <property type="match status" value="1"/>
</dbReference>
<dbReference type="InterPro" id="IPR005713">
    <property type="entry name" value="Ribosomal_uS19_euk/arc"/>
</dbReference>
<dbReference type="NCBIfam" id="TIGR01025">
    <property type="entry name" value="uS19_arch"/>
    <property type="match status" value="1"/>
</dbReference>
<dbReference type="PROSITE" id="PS00323">
    <property type="entry name" value="RIBOSOMAL_S19"/>
    <property type="match status" value="1"/>
</dbReference>
<keyword evidence="6" id="KW-1185">Reference proteome</keyword>
<dbReference type="EMBL" id="KB206474">
    <property type="protein sequence ID" value="ELP91407.1"/>
    <property type="molecule type" value="Genomic_DNA"/>
</dbReference>
<accession>A0A0A1U999</accession>
<dbReference type="AlphaFoldDB" id="A0A0A1U999"/>
<reference evidence="5 6" key="1">
    <citation type="submission" date="2012-10" db="EMBL/GenBank/DDBJ databases">
        <authorList>
            <person name="Zafar N."/>
            <person name="Inman J."/>
            <person name="Hall N."/>
            <person name="Lorenzi H."/>
            <person name="Caler E."/>
        </authorList>
    </citation>
    <scope>NUCLEOTIDE SEQUENCE [LARGE SCALE GENOMIC DNA]</scope>
    <source>
        <strain evidence="5 6">IP1</strain>
    </source>
</reference>
<dbReference type="InterPro" id="IPR020934">
    <property type="entry name" value="Ribosomal_uS19_CS"/>
</dbReference>
<name>A0A0A1U999_ENTIV</name>
<dbReference type="InterPro" id="IPR023575">
    <property type="entry name" value="Ribosomal_uS19_SF"/>
</dbReference>
<evidence type="ECO:0000256" key="1">
    <source>
        <dbReference type="ARBA" id="ARBA00007345"/>
    </source>
</evidence>
<dbReference type="PANTHER" id="PTHR11880:SF2">
    <property type="entry name" value="SMALL RIBOSOMAL SUBUNIT PROTEIN US19"/>
    <property type="match status" value="1"/>
</dbReference>
<dbReference type="PANTHER" id="PTHR11880">
    <property type="entry name" value="RIBOSOMAL PROTEIN S19P FAMILY MEMBER"/>
    <property type="match status" value="1"/>
</dbReference>
<dbReference type="HAMAP" id="MF_00531">
    <property type="entry name" value="Ribosomal_uS19"/>
    <property type="match status" value="1"/>
</dbReference>
<organism evidence="5 6">
    <name type="scientific">Entamoeba invadens IP1</name>
    <dbReference type="NCBI Taxonomy" id="370355"/>
    <lineage>
        <taxon>Eukaryota</taxon>
        <taxon>Amoebozoa</taxon>
        <taxon>Evosea</taxon>
        <taxon>Archamoebae</taxon>
        <taxon>Mastigamoebida</taxon>
        <taxon>Entamoebidae</taxon>
        <taxon>Entamoeba</taxon>
    </lineage>
</organism>
<dbReference type="InterPro" id="IPR002222">
    <property type="entry name" value="Ribosomal_uS19"/>
</dbReference>
<evidence type="ECO:0000313" key="5">
    <source>
        <dbReference type="EMBL" id="ELP91407.1"/>
    </source>
</evidence>
<evidence type="ECO:0000256" key="2">
    <source>
        <dbReference type="ARBA" id="ARBA00022980"/>
    </source>
</evidence>
<dbReference type="VEuPathDB" id="AmoebaDB:EIN_155140"/>
<sequence>MSDNQRQKRTFKKFEFQGKSLEEITAMPEPDFVKMLDARCRRSYARSPKLKHERLVKKLLKIKKATKADEKPKTVKTQCRNKIILPNMIGSVIGVYNGKTFTTVEIKPEMLGHYLGEFSITYKPVTHGRPGVGATHSSKFVPLK</sequence>
<dbReference type="GO" id="GO:0006412">
    <property type="term" value="P:translation"/>
    <property type="evidence" value="ECO:0007669"/>
    <property type="project" value="InterPro"/>
</dbReference>
<protein>
    <submittedName>
        <fullName evidence="5">40S ribosomal protein S15-4, putative</fullName>
    </submittedName>
</protein>
<dbReference type="NCBIfam" id="NF003121">
    <property type="entry name" value="PRK04038.1"/>
    <property type="match status" value="1"/>
</dbReference>
<keyword evidence="3 4" id="KW-0687">Ribonucleoprotein</keyword>
<keyword evidence="2 4" id="KW-0689">Ribosomal protein</keyword>
<dbReference type="KEGG" id="eiv:EIN_155140"/>
<dbReference type="PRINTS" id="PR00975">
    <property type="entry name" value="RIBOSOMALS19"/>
</dbReference>
<dbReference type="Gene3D" id="3.30.860.10">
    <property type="entry name" value="30s Ribosomal Protein S19, Chain A"/>
    <property type="match status" value="1"/>
</dbReference>
<dbReference type="GO" id="GO:0000028">
    <property type="term" value="P:ribosomal small subunit assembly"/>
    <property type="evidence" value="ECO:0007669"/>
    <property type="project" value="TreeGrafter"/>
</dbReference>
<dbReference type="GO" id="GO:0003735">
    <property type="term" value="F:structural constituent of ribosome"/>
    <property type="evidence" value="ECO:0007669"/>
    <property type="project" value="InterPro"/>
</dbReference>
<dbReference type="Pfam" id="PF00203">
    <property type="entry name" value="Ribosomal_S19"/>
    <property type="match status" value="1"/>
</dbReference>
<evidence type="ECO:0000256" key="4">
    <source>
        <dbReference type="RuleBase" id="RU003485"/>
    </source>
</evidence>
<dbReference type="GO" id="GO:0003723">
    <property type="term" value="F:RNA binding"/>
    <property type="evidence" value="ECO:0007669"/>
    <property type="project" value="InterPro"/>
</dbReference>
<evidence type="ECO:0000313" key="6">
    <source>
        <dbReference type="Proteomes" id="UP000014680"/>
    </source>
</evidence>
<proteinExistence type="inferred from homology"/>
<dbReference type="FunFam" id="3.30.860.10:FF:000002">
    <property type="entry name" value="40S ribosomal protein S15"/>
    <property type="match status" value="1"/>
</dbReference>